<evidence type="ECO:0000313" key="2">
    <source>
        <dbReference type="Proteomes" id="UP001164539"/>
    </source>
</evidence>
<accession>A0ACC1XAC9</accession>
<sequence>MPRPGPRPYECVRRAWHSERHQPMRGSIIQQIFRVVHESHGLQTKKNMEWQEKLPIVVLKTEEIMYSKANSEAEYINLDTLWDRVNDAINTIIRRDESTETGELLPPCVEAALNLGCIPVRASRSQRHSNPRTYLNLRPQESASVPPRIVDKTIEEQCQKLSSLPSGNQLNFARSTMNANSTLPVPESNSRVIGSDNLVAPSSYPSLYENIPTGHSKVITAETNIPMKLGAVYPLYYGTQFQNESPQLGSQISENLNSNPIFVGKPVGTSISESAEMGALPNLFSCPAPDITSKRIAQPEFGDINKKPLTRECDLSLRLGLSADPSMSLDRSSARETAEIGSISSQERNKFSDLSSQRNKEFCFFPEKTANDCPESCSSKWFSERECLNLEASIIKPKAPSSDNLEDVQFCWQPGLPSNQFIGQIRGPDL</sequence>
<dbReference type="EMBL" id="CM051403">
    <property type="protein sequence ID" value="KAJ4708236.1"/>
    <property type="molecule type" value="Genomic_DNA"/>
</dbReference>
<proteinExistence type="predicted"/>
<organism evidence="1 2">
    <name type="scientific">Melia azedarach</name>
    <name type="common">Chinaberry tree</name>
    <dbReference type="NCBI Taxonomy" id="155640"/>
    <lineage>
        <taxon>Eukaryota</taxon>
        <taxon>Viridiplantae</taxon>
        <taxon>Streptophyta</taxon>
        <taxon>Embryophyta</taxon>
        <taxon>Tracheophyta</taxon>
        <taxon>Spermatophyta</taxon>
        <taxon>Magnoliopsida</taxon>
        <taxon>eudicotyledons</taxon>
        <taxon>Gunneridae</taxon>
        <taxon>Pentapetalae</taxon>
        <taxon>rosids</taxon>
        <taxon>malvids</taxon>
        <taxon>Sapindales</taxon>
        <taxon>Meliaceae</taxon>
        <taxon>Melia</taxon>
    </lineage>
</organism>
<evidence type="ECO:0000313" key="1">
    <source>
        <dbReference type="EMBL" id="KAJ4708236.1"/>
    </source>
</evidence>
<keyword evidence="2" id="KW-1185">Reference proteome</keyword>
<comment type="caution">
    <text evidence="1">The sequence shown here is derived from an EMBL/GenBank/DDBJ whole genome shotgun (WGS) entry which is preliminary data.</text>
</comment>
<dbReference type="Proteomes" id="UP001164539">
    <property type="component" value="Chromosome 10"/>
</dbReference>
<reference evidence="1 2" key="1">
    <citation type="journal article" date="2023" name="Science">
        <title>Complex scaffold remodeling in plant triterpene biosynthesis.</title>
        <authorList>
            <person name="De La Pena R."/>
            <person name="Hodgson H."/>
            <person name="Liu J.C."/>
            <person name="Stephenson M.J."/>
            <person name="Martin A.C."/>
            <person name="Owen C."/>
            <person name="Harkess A."/>
            <person name="Leebens-Mack J."/>
            <person name="Jimenez L.E."/>
            <person name="Osbourn A."/>
            <person name="Sattely E.S."/>
        </authorList>
    </citation>
    <scope>NUCLEOTIDE SEQUENCE [LARGE SCALE GENOMIC DNA]</scope>
    <source>
        <strain evidence="2">cv. JPN11</strain>
        <tissue evidence="1">Leaf</tissue>
    </source>
</reference>
<name>A0ACC1XAC9_MELAZ</name>
<gene>
    <name evidence="1" type="ORF">OWV82_018213</name>
</gene>
<protein>
    <submittedName>
        <fullName evidence="1">Histone acetyltransferase</fullName>
    </submittedName>
</protein>